<feature type="region of interest" description="Disordered" evidence="1">
    <location>
        <begin position="1"/>
        <end position="23"/>
    </location>
</feature>
<reference evidence="2" key="1">
    <citation type="journal article" date="2023" name="Plant J.">
        <title>Genome sequences and population genomics provide insights into the demographic history, inbreeding, and mutation load of two 'living fossil' tree species of Dipteronia.</title>
        <authorList>
            <person name="Feng Y."/>
            <person name="Comes H.P."/>
            <person name="Chen J."/>
            <person name="Zhu S."/>
            <person name="Lu R."/>
            <person name="Zhang X."/>
            <person name="Li P."/>
            <person name="Qiu J."/>
            <person name="Olsen K.M."/>
            <person name="Qiu Y."/>
        </authorList>
    </citation>
    <scope>NUCLEOTIDE SEQUENCE</scope>
    <source>
        <strain evidence="2">KIB01</strain>
    </source>
</reference>
<feature type="compositionally biased region" description="Basic residues" evidence="1">
    <location>
        <begin position="1"/>
        <end position="11"/>
    </location>
</feature>
<evidence type="ECO:0000313" key="2">
    <source>
        <dbReference type="EMBL" id="KAK2637753.1"/>
    </source>
</evidence>
<name>A0AAD9TKZ5_9ROSI</name>
<keyword evidence="3" id="KW-1185">Reference proteome</keyword>
<evidence type="ECO:0000256" key="1">
    <source>
        <dbReference type="SAM" id="MobiDB-lite"/>
    </source>
</evidence>
<evidence type="ECO:0000313" key="3">
    <source>
        <dbReference type="Proteomes" id="UP001280121"/>
    </source>
</evidence>
<comment type="caution">
    <text evidence="2">The sequence shown here is derived from an EMBL/GenBank/DDBJ whole genome shotgun (WGS) entry which is preliminary data.</text>
</comment>
<gene>
    <name evidence="2" type="ORF">Ddye_025548</name>
</gene>
<proteinExistence type="predicted"/>
<dbReference type="AlphaFoldDB" id="A0AAD9TKZ5"/>
<dbReference type="EMBL" id="JANJYI010000008">
    <property type="protein sequence ID" value="KAK2637753.1"/>
    <property type="molecule type" value="Genomic_DNA"/>
</dbReference>
<accession>A0AAD9TKZ5</accession>
<protein>
    <submittedName>
        <fullName evidence="2">Uncharacterized protein</fullName>
    </submittedName>
</protein>
<organism evidence="2 3">
    <name type="scientific">Dipteronia dyeriana</name>
    <dbReference type="NCBI Taxonomy" id="168575"/>
    <lineage>
        <taxon>Eukaryota</taxon>
        <taxon>Viridiplantae</taxon>
        <taxon>Streptophyta</taxon>
        <taxon>Embryophyta</taxon>
        <taxon>Tracheophyta</taxon>
        <taxon>Spermatophyta</taxon>
        <taxon>Magnoliopsida</taxon>
        <taxon>eudicotyledons</taxon>
        <taxon>Gunneridae</taxon>
        <taxon>Pentapetalae</taxon>
        <taxon>rosids</taxon>
        <taxon>malvids</taxon>
        <taxon>Sapindales</taxon>
        <taxon>Sapindaceae</taxon>
        <taxon>Hippocastanoideae</taxon>
        <taxon>Acereae</taxon>
        <taxon>Dipteronia</taxon>
    </lineage>
</organism>
<sequence>MARMNMGKRPRVSSTSRGKWVASSKLTQNKDFRDRVSKFQRRPWIVEKGIEVPSFGKTHMPEIVATRRWAGFVQKPPKPNRSIVVEFYASMIPKRFLNGMPVLIQGVEVHISLDAINQYFVTPEGGMEPDGLPISERFEIGRCILEHLHLILFETDTTSHRAFYRTAGIEVDAELEEHAPSMLLLTVWSKLCHDQGVPTIGQYGERQCESIWTISIEDWRRG</sequence>
<dbReference type="Proteomes" id="UP001280121">
    <property type="component" value="Unassembled WGS sequence"/>
</dbReference>